<evidence type="ECO:0000256" key="6">
    <source>
        <dbReference type="ARBA" id="ARBA00023015"/>
    </source>
</evidence>
<evidence type="ECO:0000256" key="9">
    <source>
        <dbReference type="ARBA" id="ARBA00024867"/>
    </source>
</evidence>
<dbReference type="InterPro" id="IPR009057">
    <property type="entry name" value="Homeodomain-like_sf"/>
</dbReference>
<evidence type="ECO:0000256" key="10">
    <source>
        <dbReference type="PROSITE-ProRule" id="PRU00169"/>
    </source>
</evidence>
<accession>A0ABT2TLR1</accession>
<dbReference type="Pfam" id="PF12833">
    <property type="entry name" value="HTH_18"/>
    <property type="match status" value="1"/>
</dbReference>
<keyword evidence="7" id="KW-0238">DNA-binding</keyword>
<evidence type="ECO:0000313" key="13">
    <source>
        <dbReference type="EMBL" id="MCU6763162.1"/>
    </source>
</evidence>
<organism evidence="13 14">
    <name type="scientific">Brotonthovivens ammoniilytica</name>
    <dbReference type="NCBI Taxonomy" id="2981725"/>
    <lineage>
        <taxon>Bacteria</taxon>
        <taxon>Bacillati</taxon>
        <taxon>Bacillota</taxon>
        <taxon>Clostridia</taxon>
        <taxon>Lachnospirales</taxon>
        <taxon>Lachnospiraceae</taxon>
        <taxon>Brotonthovivens</taxon>
    </lineage>
</organism>
<feature type="modified residue" description="4-aspartylphosphate" evidence="10">
    <location>
        <position position="55"/>
    </location>
</feature>
<dbReference type="InterPro" id="IPR051552">
    <property type="entry name" value="HptR"/>
</dbReference>
<evidence type="ECO:0000256" key="8">
    <source>
        <dbReference type="ARBA" id="ARBA00023163"/>
    </source>
</evidence>
<dbReference type="SUPFAM" id="SSF46689">
    <property type="entry name" value="Homeodomain-like"/>
    <property type="match status" value="2"/>
</dbReference>
<dbReference type="PANTHER" id="PTHR42713:SF3">
    <property type="entry name" value="TRANSCRIPTIONAL REGULATORY PROTEIN HPTR"/>
    <property type="match status" value="1"/>
</dbReference>
<dbReference type="EMBL" id="JAOQJQ010000005">
    <property type="protein sequence ID" value="MCU6763162.1"/>
    <property type="molecule type" value="Genomic_DNA"/>
</dbReference>
<protein>
    <recommendedName>
        <fullName evidence="2">Stage 0 sporulation protein A homolog</fullName>
    </recommendedName>
</protein>
<dbReference type="PANTHER" id="PTHR42713">
    <property type="entry name" value="HISTIDINE KINASE-RELATED"/>
    <property type="match status" value="1"/>
</dbReference>
<reference evidence="13 14" key="1">
    <citation type="journal article" date="2021" name="ISME Commun">
        <title>Automated analysis of genomic sequences facilitates high-throughput and comprehensive description of bacteria.</title>
        <authorList>
            <person name="Hitch T.C.A."/>
        </authorList>
    </citation>
    <scope>NUCLEOTIDE SEQUENCE [LARGE SCALE GENOMIC DNA]</scope>
    <source>
        <strain evidence="13 14">Sanger_109</strain>
    </source>
</reference>
<dbReference type="SMART" id="SM00342">
    <property type="entry name" value="HTH_ARAC"/>
    <property type="match status" value="1"/>
</dbReference>
<evidence type="ECO:0000256" key="3">
    <source>
        <dbReference type="ARBA" id="ARBA00022490"/>
    </source>
</evidence>
<keyword evidence="14" id="KW-1185">Reference proteome</keyword>
<keyword evidence="4 10" id="KW-0597">Phosphoprotein</keyword>
<dbReference type="InterPro" id="IPR011006">
    <property type="entry name" value="CheY-like_superfamily"/>
</dbReference>
<evidence type="ECO:0000256" key="1">
    <source>
        <dbReference type="ARBA" id="ARBA00004496"/>
    </source>
</evidence>
<gene>
    <name evidence="13" type="ORF">OCV88_12640</name>
</gene>
<feature type="domain" description="HTH araC/xylS-type" evidence="11">
    <location>
        <begin position="424"/>
        <end position="522"/>
    </location>
</feature>
<evidence type="ECO:0000259" key="12">
    <source>
        <dbReference type="PROSITE" id="PS50110"/>
    </source>
</evidence>
<dbReference type="InterPro" id="IPR001789">
    <property type="entry name" value="Sig_transdc_resp-reg_receiver"/>
</dbReference>
<dbReference type="Proteomes" id="UP001652442">
    <property type="component" value="Unassembled WGS sequence"/>
</dbReference>
<name>A0ABT2TLR1_9FIRM</name>
<dbReference type="RefSeq" id="WP_158425803.1">
    <property type="nucleotide sequence ID" value="NZ_JAOQJQ010000005.1"/>
</dbReference>
<comment type="function">
    <text evidence="9">May play the central regulatory role in sporulation. It may be an element of the effector pathway responsible for the activation of sporulation genes in response to nutritional stress. Spo0A may act in concert with spo0H (a sigma factor) to control the expression of some genes that are critical to the sporulation process.</text>
</comment>
<dbReference type="Gene3D" id="3.40.50.2300">
    <property type="match status" value="1"/>
</dbReference>
<proteinExistence type="predicted"/>
<dbReference type="InterPro" id="IPR018062">
    <property type="entry name" value="HTH_AraC-typ_CS"/>
</dbReference>
<dbReference type="SUPFAM" id="SSF52172">
    <property type="entry name" value="CheY-like"/>
    <property type="match status" value="1"/>
</dbReference>
<keyword evidence="3" id="KW-0963">Cytoplasm</keyword>
<feature type="domain" description="Response regulatory" evidence="12">
    <location>
        <begin position="3"/>
        <end position="120"/>
    </location>
</feature>
<evidence type="ECO:0000256" key="4">
    <source>
        <dbReference type="ARBA" id="ARBA00022553"/>
    </source>
</evidence>
<dbReference type="PROSITE" id="PS00041">
    <property type="entry name" value="HTH_ARAC_FAMILY_1"/>
    <property type="match status" value="1"/>
</dbReference>
<keyword evidence="5" id="KW-0902">Two-component regulatory system</keyword>
<evidence type="ECO:0000313" key="14">
    <source>
        <dbReference type="Proteomes" id="UP001652442"/>
    </source>
</evidence>
<dbReference type="PROSITE" id="PS01124">
    <property type="entry name" value="HTH_ARAC_FAMILY_2"/>
    <property type="match status" value="1"/>
</dbReference>
<dbReference type="SMART" id="SM00448">
    <property type="entry name" value="REC"/>
    <property type="match status" value="1"/>
</dbReference>
<comment type="subcellular location">
    <subcellularLocation>
        <location evidence="1">Cytoplasm</location>
    </subcellularLocation>
</comment>
<evidence type="ECO:0000256" key="2">
    <source>
        <dbReference type="ARBA" id="ARBA00018672"/>
    </source>
</evidence>
<evidence type="ECO:0000256" key="5">
    <source>
        <dbReference type="ARBA" id="ARBA00023012"/>
    </source>
</evidence>
<dbReference type="CDD" id="cd17536">
    <property type="entry name" value="REC_YesN-like"/>
    <property type="match status" value="1"/>
</dbReference>
<dbReference type="Pfam" id="PF00072">
    <property type="entry name" value="Response_reg"/>
    <property type="match status" value="1"/>
</dbReference>
<dbReference type="InterPro" id="IPR018060">
    <property type="entry name" value="HTH_AraC"/>
</dbReference>
<evidence type="ECO:0000259" key="11">
    <source>
        <dbReference type="PROSITE" id="PS01124"/>
    </source>
</evidence>
<sequence length="523" mass="60368">MYSMILLDDEKIVLQGIQKVFHMEDYGFEITGVFSSPMKALEELPDLKPNLIITDVKMPQMDGLEFSAKVKEILPETEIVILSGYDEFSNAQHALKLGVSDYLLKPIKKADFVAMLERMHDRIEEKLGQAAYFESLQEYASSNVRELKNHFFLELAERNSFDDRYIRTFCEKMDLNLPDQNFVLVKFVIQDMQRDWDYMSAVGRLVEEFEVLVEDFGETEMFVSDEEIYFLIYGAECGILRDEIVQTTEAFTEGLVQKKLYLAAGISRAAHGLSHLLVARNECDDQILVTQSGDQKHEPGSILLSDGDITIPYQDIEALFTGISVNSAEQMRDSIERIYQQPAHILYKDFSCSLTFMIVLRLSHLLNCYDQNQDLIPRELLDMKVLRREYPGIVQQKELVANTAFVLADLIAKKEVASPKKIVRDALNFIREHYNENITLTDVAEHISISKNYLCDIFKKELNVTFINYVMNLRIEKAKELLTSTDMKMYEISATVGYNDYAYFSQIFKRHTGTTLSAYRRKH</sequence>
<evidence type="ECO:0000256" key="7">
    <source>
        <dbReference type="ARBA" id="ARBA00023125"/>
    </source>
</evidence>
<keyword evidence="6" id="KW-0805">Transcription regulation</keyword>
<dbReference type="PROSITE" id="PS50110">
    <property type="entry name" value="RESPONSE_REGULATORY"/>
    <property type="match status" value="1"/>
</dbReference>
<dbReference type="Gene3D" id="1.10.10.60">
    <property type="entry name" value="Homeodomain-like"/>
    <property type="match status" value="2"/>
</dbReference>
<keyword evidence="8" id="KW-0804">Transcription</keyword>
<comment type="caution">
    <text evidence="13">The sequence shown here is derived from an EMBL/GenBank/DDBJ whole genome shotgun (WGS) entry which is preliminary data.</text>
</comment>